<dbReference type="EMBL" id="FOFP01000001">
    <property type="protein sequence ID" value="SEP58785.1"/>
    <property type="molecule type" value="Genomic_DNA"/>
</dbReference>
<reference evidence="1 2" key="1">
    <citation type="submission" date="2016-10" db="EMBL/GenBank/DDBJ databases">
        <authorList>
            <person name="Varghese N."/>
            <person name="Submissions S."/>
        </authorList>
    </citation>
    <scope>NUCLEOTIDE SEQUENCE [LARGE SCALE GENOMIC DNA]</scope>
    <source>
        <strain evidence="1 2">CIP 109853</strain>
    </source>
</reference>
<proteinExistence type="predicted"/>
<dbReference type="RefSeq" id="WP_244168287.1">
    <property type="nucleotide sequence ID" value="NZ_FOFP01000001.1"/>
</dbReference>
<organism evidence="1 2">
    <name type="scientific">Pseudomonas cuatrocienegasensis</name>
    <dbReference type="NCBI Taxonomy" id="543360"/>
    <lineage>
        <taxon>Bacteria</taxon>
        <taxon>Pseudomonadati</taxon>
        <taxon>Pseudomonadota</taxon>
        <taxon>Gammaproteobacteria</taxon>
        <taxon>Pseudomonadales</taxon>
        <taxon>Pseudomonadaceae</taxon>
        <taxon>Pseudomonas</taxon>
    </lineage>
</organism>
<sequence>MMRPDTKVQKVYLYPKPVDFRKSINGLAALVELDIKVEVFNPVLFVFLNRCRNQVKILYWERNGFCLWLKRLEAERFK</sequence>
<accession>A0ABY1AZM1</accession>
<gene>
    <name evidence="1" type="ORF">SAMN05216600_1011</name>
</gene>
<dbReference type="Pfam" id="PF05717">
    <property type="entry name" value="TnpB_IS66"/>
    <property type="match status" value="1"/>
</dbReference>
<name>A0ABY1AZM1_9PSED</name>
<dbReference type="PANTHER" id="PTHR36455:SF1">
    <property type="entry name" value="BLR8292 PROTEIN"/>
    <property type="match status" value="1"/>
</dbReference>
<evidence type="ECO:0000313" key="1">
    <source>
        <dbReference type="EMBL" id="SEP58785.1"/>
    </source>
</evidence>
<evidence type="ECO:0000313" key="2">
    <source>
        <dbReference type="Proteomes" id="UP000198512"/>
    </source>
</evidence>
<keyword evidence="2" id="KW-1185">Reference proteome</keyword>
<feature type="non-terminal residue" evidence="1">
    <location>
        <position position="78"/>
    </location>
</feature>
<dbReference type="Proteomes" id="UP000198512">
    <property type="component" value="Unassembled WGS sequence"/>
</dbReference>
<dbReference type="PANTHER" id="PTHR36455">
    <property type="match status" value="1"/>
</dbReference>
<dbReference type="NCBIfam" id="NF033819">
    <property type="entry name" value="IS66_TnpB"/>
    <property type="match status" value="1"/>
</dbReference>
<dbReference type="InterPro" id="IPR008878">
    <property type="entry name" value="Transposase_IS66_Orf2"/>
</dbReference>
<comment type="caution">
    <text evidence="1">The sequence shown here is derived from an EMBL/GenBank/DDBJ whole genome shotgun (WGS) entry which is preliminary data.</text>
</comment>
<protein>
    <submittedName>
        <fullName evidence="1">IS66 Orf2 like protein</fullName>
    </submittedName>
</protein>